<name>A0A482Y330_9EURY</name>
<comment type="caution">
    <text evidence="2">The sequence shown here is derived from an EMBL/GenBank/DDBJ whole genome shotgun (WGS) entry which is preliminary data.</text>
</comment>
<dbReference type="AlphaFoldDB" id="A0A482Y330"/>
<sequence>MSSSTAEAELNEDERAGLKLIRESGGIHQSDFWKELEFSSRKGSRIVESCSHQRAKPTHNQKPSDGFYRDPYARAKVYIKGTVS</sequence>
<dbReference type="EMBL" id="SHMP01000007">
    <property type="protein sequence ID" value="RZV06620.1"/>
    <property type="molecule type" value="Genomic_DNA"/>
</dbReference>
<feature type="region of interest" description="Disordered" evidence="1">
    <location>
        <begin position="48"/>
        <end position="68"/>
    </location>
</feature>
<proteinExistence type="predicted"/>
<evidence type="ECO:0000256" key="1">
    <source>
        <dbReference type="SAM" id="MobiDB-lite"/>
    </source>
</evidence>
<gene>
    <name evidence="2" type="ORF">BDK88_3641</name>
</gene>
<organism evidence="2 3">
    <name type="scientific">Natrinema hispanicum</name>
    <dbReference type="NCBI Taxonomy" id="392421"/>
    <lineage>
        <taxon>Archaea</taxon>
        <taxon>Methanobacteriati</taxon>
        <taxon>Methanobacteriota</taxon>
        <taxon>Stenosarchaea group</taxon>
        <taxon>Halobacteria</taxon>
        <taxon>Halobacteriales</taxon>
        <taxon>Natrialbaceae</taxon>
        <taxon>Natrinema</taxon>
    </lineage>
</organism>
<accession>A0A482Y330</accession>
<dbReference type="Proteomes" id="UP000291097">
    <property type="component" value="Unassembled WGS sequence"/>
</dbReference>
<protein>
    <submittedName>
        <fullName evidence="2">Uncharacterized protein</fullName>
    </submittedName>
</protein>
<reference evidence="2 3" key="1">
    <citation type="submission" date="2019-02" db="EMBL/GenBank/DDBJ databases">
        <title>Genomic Encyclopedia of Archaeal and Bacterial Type Strains, Phase II (KMG-II): from individual species to whole genera.</title>
        <authorList>
            <person name="Goeker M."/>
        </authorList>
    </citation>
    <scope>NUCLEOTIDE SEQUENCE [LARGE SCALE GENOMIC DNA]</scope>
    <source>
        <strain evidence="2 3">DSM 18328</strain>
    </source>
</reference>
<evidence type="ECO:0000313" key="2">
    <source>
        <dbReference type="EMBL" id="RZV06620.1"/>
    </source>
</evidence>
<evidence type="ECO:0000313" key="3">
    <source>
        <dbReference type="Proteomes" id="UP000291097"/>
    </source>
</evidence>